<gene>
    <name evidence="5" type="ORF">DN068_13335</name>
</gene>
<dbReference type="CDD" id="cd06575">
    <property type="entry name" value="PASTA_Pbp2x-like_2"/>
    <property type="match status" value="1"/>
</dbReference>
<dbReference type="InterPro" id="IPR005543">
    <property type="entry name" value="PASTA_dom"/>
</dbReference>
<evidence type="ECO:0000313" key="6">
    <source>
        <dbReference type="Proteomes" id="UP000248745"/>
    </source>
</evidence>
<evidence type="ECO:0000259" key="4">
    <source>
        <dbReference type="PROSITE" id="PS51178"/>
    </source>
</evidence>
<dbReference type="InterPro" id="IPR001460">
    <property type="entry name" value="PCN-bd_Tpept"/>
</dbReference>
<protein>
    <submittedName>
        <fullName evidence="5">Peptidoglycan glycosyltransferase</fullName>
    </submittedName>
</protein>
<dbReference type="Pfam" id="PF03717">
    <property type="entry name" value="PBP_dimer"/>
    <property type="match status" value="1"/>
</dbReference>
<keyword evidence="6" id="KW-1185">Reference proteome</keyword>
<dbReference type="GO" id="GO:0005886">
    <property type="term" value="C:plasma membrane"/>
    <property type="evidence" value="ECO:0007669"/>
    <property type="project" value="TreeGrafter"/>
</dbReference>
<dbReference type="Proteomes" id="UP000248745">
    <property type="component" value="Unassembled WGS sequence"/>
</dbReference>
<dbReference type="InterPro" id="IPR005311">
    <property type="entry name" value="PBP_dimer"/>
</dbReference>
<dbReference type="InterPro" id="IPR036138">
    <property type="entry name" value="PBP_dimer_sf"/>
</dbReference>
<name>A0A2W2AWI6_9BACT</name>
<evidence type="ECO:0000256" key="1">
    <source>
        <dbReference type="ARBA" id="ARBA00004370"/>
    </source>
</evidence>
<evidence type="ECO:0000256" key="2">
    <source>
        <dbReference type="ARBA" id="ARBA00022645"/>
    </source>
</evidence>
<feature type="domain" description="PASTA" evidence="4">
    <location>
        <begin position="618"/>
        <end position="676"/>
    </location>
</feature>
<dbReference type="SUPFAM" id="SSF54184">
    <property type="entry name" value="Penicillin-binding protein 2x (pbp-2x), c-terminal domain"/>
    <property type="match status" value="1"/>
</dbReference>
<dbReference type="SUPFAM" id="SSF56601">
    <property type="entry name" value="beta-lactamase/transpeptidase-like"/>
    <property type="match status" value="1"/>
</dbReference>
<keyword evidence="2" id="KW-0378">Hydrolase</keyword>
<dbReference type="Gene3D" id="3.40.710.10">
    <property type="entry name" value="DD-peptidase/beta-lactamase superfamily"/>
    <property type="match status" value="1"/>
</dbReference>
<dbReference type="Gene3D" id="3.30.450.330">
    <property type="match status" value="1"/>
</dbReference>
<dbReference type="SUPFAM" id="SSF56519">
    <property type="entry name" value="Penicillin binding protein dimerisation domain"/>
    <property type="match status" value="1"/>
</dbReference>
<keyword evidence="5" id="KW-0808">Transferase</keyword>
<keyword evidence="2" id="KW-0645">Protease</keyword>
<reference evidence="5 6" key="1">
    <citation type="submission" date="2018-06" db="EMBL/GenBank/DDBJ databases">
        <title>Mucibacter soli gen. nov., sp. nov., a new member of the family Chitinophagaceae producing mucin.</title>
        <authorList>
            <person name="Kim M.-K."/>
            <person name="Park S."/>
            <person name="Kim T.-S."/>
            <person name="Joung Y."/>
            <person name="Han J.-H."/>
            <person name="Kim S.B."/>
        </authorList>
    </citation>
    <scope>NUCLEOTIDE SEQUENCE [LARGE SCALE GENOMIC DNA]</scope>
    <source>
        <strain evidence="5 6">R1-15</strain>
    </source>
</reference>
<dbReference type="Pfam" id="PF03793">
    <property type="entry name" value="PASTA"/>
    <property type="match status" value="1"/>
</dbReference>
<dbReference type="GO" id="GO:0071555">
    <property type="term" value="P:cell wall organization"/>
    <property type="evidence" value="ECO:0007669"/>
    <property type="project" value="TreeGrafter"/>
</dbReference>
<dbReference type="Gene3D" id="3.90.1310.10">
    <property type="entry name" value="Penicillin-binding protein 2a (Domain 2)"/>
    <property type="match status" value="1"/>
</dbReference>
<organism evidence="5 6">
    <name type="scientific">Taibaiella soli</name>
    <dbReference type="NCBI Taxonomy" id="1649169"/>
    <lineage>
        <taxon>Bacteria</taxon>
        <taxon>Pseudomonadati</taxon>
        <taxon>Bacteroidota</taxon>
        <taxon>Chitinophagia</taxon>
        <taxon>Chitinophagales</taxon>
        <taxon>Chitinophagaceae</taxon>
        <taxon>Taibaiella</taxon>
    </lineage>
</organism>
<dbReference type="PROSITE" id="PS51178">
    <property type="entry name" value="PASTA"/>
    <property type="match status" value="1"/>
</dbReference>
<dbReference type="SMART" id="SM00740">
    <property type="entry name" value="PASTA"/>
    <property type="match status" value="1"/>
</dbReference>
<dbReference type="GO" id="GO:0004180">
    <property type="term" value="F:carboxypeptidase activity"/>
    <property type="evidence" value="ECO:0007669"/>
    <property type="project" value="UniProtKB-KW"/>
</dbReference>
<accession>A0A2W2AWI6</accession>
<proteinExistence type="predicted"/>
<dbReference type="EMBL" id="QKTW01000018">
    <property type="protein sequence ID" value="PZF72334.1"/>
    <property type="molecule type" value="Genomic_DNA"/>
</dbReference>
<dbReference type="PANTHER" id="PTHR30627">
    <property type="entry name" value="PEPTIDOGLYCAN D,D-TRANSPEPTIDASE"/>
    <property type="match status" value="1"/>
</dbReference>
<dbReference type="Gene3D" id="3.30.10.20">
    <property type="match status" value="1"/>
</dbReference>
<evidence type="ECO:0000313" key="5">
    <source>
        <dbReference type="EMBL" id="PZF72334.1"/>
    </source>
</evidence>
<dbReference type="GO" id="GO:0008658">
    <property type="term" value="F:penicillin binding"/>
    <property type="evidence" value="ECO:0007669"/>
    <property type="project" value="InterPro"/>
</dbReference>
<dbReference type="Pfam" id="PF00905">
    <property type="entry name" value="Transpeptidase"/>
    <property type="match status" value="1"/>
</dbReference>
<evidence type="ECO:0000256" key="3">
    <source>
        <dbReference type="ARBA" id="ARBA00023136"/>
    </source>
</evidence>
<dbReference type="AlphaFoldDB" id="A0A2W2AWI6"/>
<dbReference type="GO" id="GO:0016740">
    <property type="term" value="F:transferase activity"/>
    <property type="evidence" value="ECO:0007669"/>
    <property type="project" value="UniProtKB-KW"/>
</dbReference>
<sequence>MIQAKEGEELRSLSNQMHMHADTVYAERGNIYSEDGLLLCSSIPQFDAYVDFTVIQRDTFRKYKDTLAHCLSRLFDNETPASYKQRMEAAYRDSVRYFPLRKNMPYYDYQTLRSFPIFCKGSRKGGLIVEPKIKRINPYGMLAYRTIGLWRPGIWKDGKLQKNVIGLEATYDSILSGVNGSRMMEKETGGVWVPIDGTEVDPQNGRDVVTTLDFGIQDVAEHALKSVLEQYECLYGTAIVMEVQTGKIRALVNLGRQKDGSYWEDFNYAMIPTEPGSTFKLVTLLSLLNDGYINVNDNVNAEGGAIRFGNRTMRDSHLGLGVLSIKQAFALSSNAAMAKLGFQYYSKDPQKFVDHIKKLHLNQRTGIDLAGERRPRVIEPKDKDWSGTTLPWMATGYGVLVSPMHTCMVYNAVANGGRMMRPYLIDAIREYGKDIKTFEPHVVEEHIADSNAIAQLQSCMKEVVFTGTGKHIQSPFYGIAGKTGTAQVADKGIRYTDGVYQGSFVGYFPTDKPRYTIAVVIRTKPHSGAYYGGTIAAPVFRMIADKIFSTGIGGNWVGPLDSIAGLGDQKMIAKAATYKSYQILMKAMGKNIDAVIPNRAIAQMFTDSAKKLAVQKKELVSGMVPDVKGMGLKDAVYLLENQGLRVQVEGNGVVQTQSVTAGTPVVKGQTIVIQLS</sequence>
<comment type="caution">
    <text evidence="5">The sequence shown here is derived from an EMBL/GenBank/DDBJ whole genome shotgun (WGS) entry which is preliminary data.</text>
</comment>
<keyword evidence="3" id="KW-0472">Membrane</keyword>
<keyword evidence="2" id="KW-0121">Carboxypeptidase</keyword>
<dbReference type="InterPro" id="IPR050515">
    <property type="entry name" value="Beta-lactam/transpept"/>
</dbReference>
<comment type="subcellular location">
    <subcellularLocation>
        <location evidence="1">Membrane</location>
    </subcellularLocation>
</comment>
<dbReference type="InterPro" id="IPR012338">
    <property type="entry name" value="Beta-lactam/transpept-like"/>
</dbReference>
<dbReference type="PANTHER" id="PTHR30627:SF1">
    <property type="entry name" value="PEPTIDOGLYCAN D,D-TRANSPEPTIDASE FTSI"/>
    <property type="match status" value="1"/>
</dbReference>